<name>A0A3D9CPB7_9FLAO</name>
<dbReference type="Proteomes" id="UP000256769">
    <property type="component" value="Unassembled WGS sequence"/>
</dbReference>
<evidence type="ECO:0000313" key="1">
    <source>
        <dbReference type="EMBL" id="REC67612.1"/>
    </source>
</evidence>
<dbReference type="RefSeq" id="WP_123873667.1">
    <property type="nucleotide sequence ID" value="NZ_CBCRVL010000003.1"/>
</dbReference>
<organism evidence="1 2">
    <name type="scientific">Chryseobacterium flavum</name>
    <dbReference type="NCBI Taxonomy" id="415851"/>
    <lineage>
        <taxon>Bacteria</taxon>
        <taxon>Pseudomonadati</taxon>
        <taxon>Bacteroidota</taxon>
        <taxon>Flavobacteriia</taxon>
        <taxon>Flavobacteriales</taxon>
        <taxon>Weeksellaceae</taxon>
        <taxon>Chryseobacterium group</taxon>
        <taxon>Chryseobacterium</taxon>
    </lineage>
</organism>
<evidence type="ECO:0000313" key="2">
    <source>
        <dbReference type="Proteomes" id="UP000256769"/>
    </source>
</evidence>
<gene>
    <name evidence="1" type="ORF">DRF59_08225</name>
</gene>
<dbReference type="EMBL" id="QNUE01000005">
    <property type="protein sequence ID" value="REC67612.1"/>
    <property type="molecule type" value="Genomic_DNA"/>
</dbReference>
<accession>A0A3D9CPB7</accession>
<evidence type="ECO:0008006" key="3">
    <source>
        <dbReference type="Google" id="ProtNLM"/>
    </source>
</evidence>
<keyword evidence="2" id="KW-1185">Reference proteome</keyword>
<dbReference type="OrthoDB" id="1256826at2"/>
<reference evidence="1 2" key="1">
    <citation type="journal article" date="2007" name="Int. J. Syst. Evol. Microbiol.">
        <title>Chryseobacterium flavum sp. nov., isolated from polluted soil.</title>
        <authorList>
            <person name="Zhou Y."/>
            <person name="Dong J."/>
            <person name="Wang X."/>
            <person name="Huang X."/>
            <person name="Zhang K.Y."/>
            <person name="Zhang Y.Q."/>
            <person name="Guo Y.F."/>
            <person name="Lai R."/>
            <person name="Li W.J."/>
        </authorList>
    </citation>
    <scope>NUCLEOTIDE SEQUENCE [LARGE SCALE GENOMIC DNA]</scope>
    <source>
        <strain evidence="1 2">KCTC 12877</strain>
    </source>
</reference>
<proteinExistence type="predicted"/>
<dbReference type="AlphaFoldDB" id="A0A3D9CPB7"/>
<protein>
    <recommendedName>
        <fullName evidence="3">NadR/Ttd14 AAA domain-containing protein</fullName>
    </recommendedName>
</protein>
<comment type="caution">
    <text evidence="1">The sequence shown here is derived from an EMBL/GenBank/DDBJ whole genome shotgun (WGS) entry which is preliminary data.</text>
</comment>
<sequence length="154" mass="17603">MKLAIVIEGAQSSGKTSTILHFINQYQNRKLNVMRSGWQNIFINPHFQNLKINPYVISSSPSESDKQLIQRFNKWSILPDLIIMAEQNGGKHYSNTMTFLNANGYSINTFVINNINGSLNWERFDSSNKAAKLTTRANEIMDSIIFFIKTNNII</sequence>